<dbReference type="Proteomes" id="UP000663842">
    <property type="component" value="Unassembled WGS sequence"/>
</dbReference>
<accession>A0A820LAD2</accession>
<keyword evidence="1" id="KW-0812">Transmembrane</keyword>
<keyword evidence="1" id="KW-1133">Transmembrane helix</keyword>
<comment type="caution">
    <text evidence="2">The sequence shown here is derived from an EMBL/GenBank/DDBJ whole genome shotgun (WGS) entry which is preliminary data.</text>
</comment>
<keyword evidence="1" id="KW-0472">Membrane</keyword>
<reference evidence="2" key="1">
    <citation type="submission" date="2021-02" db="EMBL/GenBank/DDBJ databases">
        <authorList>
            <person name="Nowell W R."/>
        </authorList>
    </citation>
    <scope>NUCLEOTIDE SEQUENCE</scope>
</reference>
<dbReference type="EMBL" id="CAJOBF010015812">
    <property type="protein sequence ID" value="CAF4350402.1"/>
    <property type="molecule type" value="Genomic_DNA"/>
</dbReference>
<protein>
    <submittedName>
        <fullName evidence="2">Uncharacterized protein</fullName>
    </submittedName>
</protein>
<evidence type="ECO:0000313" key="2">
    <source>
        <dbReference type="EMBL" id="CAF4350402.1"/>
    </source>
</evidence>
<gene>
    <name evidence="2" type="ORF">UXM345_LOCUS35976</name>
</gene>
<organism evidence="2 3">
    <name type="scientific">Rotaria magnacalcarata</name>
    <dbReference type="NCBI Taxonomy" id="392030"/>
    <lineage>
        <taxon>Eukaryota</taxon>
        <taxon>Metazoa</taxon>
        <taxon>Spiralia</taxon>
        <taxon>Gnathifera</taxon>
        <taxon>Rotifera</taxon>
        <taxon>Eurotatoria</taxon>
        <taxon>Bdelloidea</taxon>
        <taxon>Philodinida</taxon>
        <taxon>Philodinidae</taxon>
        <taxon>Rotaria</taxon>
    </lineage>
</organism>
<proteinExistence type="predicted"/>
<feature type="transmembrane region" description="Helical" evidence="1">
    <location>
        <begin position="28"/>
        <end position="47"/>
    </location>
</feature>
<sequence length="110" mass="13266">MADSILLNLRFIAQQLTDRFATYKSRRCFFLFILGATTILYILSKWMPHRLNYKNTHYDLCLQARLEQYASDVADMNAIINHEPIQYGEIVSLPFVGEYYDYDYYYYYRL</sequence>
<evidence type="ECO:0000256" key="1">
    <source>
        <dbReference type="SAM" id="Phobius"/>
    </source>
</evidence>
<dbReference type="AlphaFoldDB" id="A0A820LAD2"/>
<name>A0A820LAD2_9BILA</name>
<evidence type="ECO:0000313" key="3">
    <source>
        <dbReference type="Proteomes" id="UP000663842"/>
    </source>
</evidence>